<accession>A0A0L6UZP0</accession>
<dbReference type="OrthoDB" id="2847449at2759"/>
<sequence>MADPRESKGCKQQSVTYSSTKAKLNLLVDSFHECLWPKALLMEIWSIQMDVANDLFDDKDLNEQLMMSEREFKKKMKKENLIDNKQNRLAKHFNRKILESLRTVLLDLGFAKHLCIAIYSDQTKQKLDPRGKMGKLLGFNVDLKSYKIFTSDGQIMNTKNAMFLNFKSNHKCHMLSHPDQTKC</sequence>
<keyword evidence="2" id="KW-1185">Reference proteome</keyword>
<dbReference type="AlphaFoldDB" id="A0A0L6UZP0"/>
<protein>
    <submittedName>
        <fullName evidence="1">Uncharacterized protein</fullName>
    </submittedName>
</protein>
<evidence type="ECO:0000313" key="1">
    <source>
        <dbReference type="EMBL" id="KNZ53949.1"/>
    </source>
</evidence>
<proteinExistence type="predicted"/>
<dbReference type="EMBL" id="LAVV01008050">
    <property type="protein sequence ID" value="KNZ53949.1"/>
    <property type="molecule type" value="Genomic_DNA"/>
</dbReference>
<gene>
    <name evidence="1" type="ORF">VP01_3093g3</name>
</gene>
<reference evidence="1 2" key="1">
    <citation type="submission" date="2015-08" db="EMBL/GenBank/DDBJ databases">
        <title>Next Generation Sequencing and Analysis of the Genome of Puccinia sorghi L Schw, the Causal Agent of Maize Common Rust.</title>
        <authorList>
            <person name="Rochi L."/>
            <person name="Burguener G."/>
            <person name="Darino M."/>
            <person name="Turjanski A."/>
            <person name="Kreff E."/>
            <person name="Dieguez M.J."/>
            <person name="Sacco F."/>
        </authorList>
    </citation>
    <scope>NUCLEOTIDE SEQUENCE [LARGE SCALE GENOMIC DNA]</scope>
    <source>
        <strain evidence="1 2">RO10H11247</strain>
    </source>
</reference>
<comment type="caution">
    <text evidence="1">The sequence shown here is derived from an EMBL/GenBank/DDBJ whole genome shotgun (WGS) entry which is preliminary data.</text>
</comment>
<dbReference type="Proteomes" id="UP000037035">
    <property type="component" value="Unassembled WGS sequence"/>
</dbReference>
<name>A0A0L6UZP0_9BASI</name>
<organism evidence="1 2">
    <name type="scientific">Puccinia sorghi</name>
    <dbReference type="NCBI Taxonomy" id="27349"/>
    <lineage>
        <taxon>Eukaryota</taxon>
        <taxon>Fungi</taxon>
        <taxon>Dikarya</taxon>
        <taxon>Basidiomycota</taxon>
        <taxon>Pucciniomycotina</taxon>
        <taxon>Pucciniomycetes</taxon>
        <taxon>Pucciniales</taxon>
        <taxon>Pucciniaceae</taxon>
        <taxon>Puccinia</taxon>
    </lineage>
</organism>
<evidence type="ECO:0000313" key="2">
    <source>
        <dbReference type="Proteomes" id="UP000037035"/>
    </source>
</evidence>
<dbReference type="VEuPathDB" id="FungiDB:VP01_3093g3"/>